<dbReference type="EMBL" id="FQVI01000028">
    <property type="protein sequence ID" value="SHF43377.1"/>
    <property type="molecule type" value="Genomic_DNA"/>
</dbReference>
<dbReference type="STRING" id="1122155.SAMN02745158_03710"/>
<feature type="transmembrane region" description="Helical" evidence="2">
    <location>
        <begin position="20"/>
        <end position="42"/>
    </location>
</feature>
<evidence type="ECO:0008006" key="5">
    <source>
        <dbReference type="Google" id="ProtNLM"/>
    </source>
</evidence>
<dbReference type="InterPro" id="IPR013784">
    <property type="entry name" value="Carb-bd-like_fold"/>
</dbReference>
<feature type="compositionally biased region" description="Polar residues" evidence="1">
    <location>
        <begin position="303"/>
        <end position="344"/>
    </location>
</feature>
<keyword evidence="2" id="KW-0472">Membrane</keyword>
<keyword evidence="4" id="KW-1185">Reference proteome</keyword>
<feature type="compositionally biased region" description="Low complexity" evidence="1">
    <location>
        <begin position="345"/>
        <end position="355"/>
    </location>
</feature>
<name>A0A1M5BMD2_9CLOT</name>
<gene>
    <name evidence="3" type="ORF">SAMN02745158_03710</name>
</gene>
<reference evidence="3 4" key="1">
    <citation type="submission" date="2016-11" db="EMBL/GenBank/DDBJ databases">
        <authorList>
            <person name="Jaros S."/>
            <person name="Januszkiewicz K."/>
            <person name="Wedrychowicz H."/>
        </authorList>
    </citation>
    <scope>NUCLEOTIDE SEQUENCE [LARGE SCALE GENOMIC DNA]</scope>
    <source>
        <strain evidence="3 4">DSM 17459</strain>
    </source>
</reference>
<dbReference type="OrthoDB" id="2491930at2"/>
<dbReference type="Proteomes" id="UP000184245">
    <property type="component" value="Unassembled WGS sequence"/>
</dbReference>
<dbReference type="AlphaFoldDB" id="A0A1M5BMD2"/>
<dbReference type="GO" id="GO:0030246">
    <property type="term" value="F:carbohydrate binding"/>
    <property type="evidence" value="ECO:0007669"/>
    <property type="project" value="InterPro"/>
</dbReference>
<accession>A0A1M5BMD2</accession>
<evidence type="ECO:0000313" key="4">
    <source>
        <dbReference type="Proteomes" id="UP000184245"/>
    </source>
</evidence>
<feature type="region of interest" description="Disordered" evidence="1">
    <location>
        <begin position="262"/>
        <end position="383"/>
    </location>
</feature>
<protein>
    <recommendedName>
        <fullName evidence="5">Carboxypeptidase regulatory-like domain-containing protein</fullName>
    </recommendedName>
</protein>
<feature type="compositionally biased region" description="Polar residues" evidence="1">
    <location>
        <begin position="276"/>
        <end position="285"/>
    </location>
</feature>
<proteinExistence type="predicted"/>
<keyword evidence="2" id="KW-1133">Transmembrane helix</keyword>
<organism evidence="3 4">
    <name type="scientific">Lactonifactor longoviformis DSM 17459</name>
    <dbReference type="NCBI Taxonomy" id="1122155"/>
    <lineage>
        <taxon>Bacteria</taxon>
        <taxon>Bacillati</taxon>
        <taxon>Bacillota</taxon>
        <taxon>Clostridia</taxon>
        <taxon>Eubacteriales</taxon>
        <taxon>Clostridiaceae</taxon>
        <taxon>Lactonifactor</taxon>
    </lineage>
</organism>
<dbReference type="RefSeq" id="WP_072854269.1">
    <property type="nucleotide sequence ID" value="NZ_FQVI01000028.1"/>
</dbReference>
<sequence length="519" mass="54726">MEQQDSLLINKDRGQNRRRWMPALFLLLFIALITSCVVGFILGRNAGPASLGQIIDTILLTPEEPSSQTVFHLSGQVLYSDGTPVSGRNLELHSDPVATVSGSDGSFLFPNITEGNHTIFVLNPDGTAAAQRELQIQYSDAGEASIELQDNGAYVIQLSLDIRMLEILIELDGEDIYINSENISYATRDGRVVTPAGSASVKDGVIVTPRGNVCLPDGSIVFPGGSKDDTTYIIQTDDTVLINRDTTAGDITVSSDGTINLPDGTVIEPGGRITTPDGSNITPGNTGVLIKDETAVPIGGSPQGQVKPQTPGTADTSPVSGNGQVTTPSQSGTSDSPDRNTGTQPGTSDSSNTNNPGGGNSSTTVVTDQGKLQTSRQDKDGSFKEWEQNASINLFYNHETGEIEKIAPGSSGYYVFRLKNTRKEKLTVTLNIAESSGSPHLPLKFTLHPQGQKGGTSVSLGTSGEGAALETVLAAGAQAVYQLDWEWPFESGNDESDTAAGSRGSAYVLLLNIHAEGKD</sequence>
<evidence type="ECO:0000313" key="3">
    <source>
        <dbReference type="EMBL" id="SHF43377.1"/>
    </source>
</evidence>
<dbReference type="SUPFAM" id="SSF49452">
    <property type="entry name" value="Starch-binding domain-like"/>
    <property type="match status" value="1"/>
</dbReference>
<evidence type="ECO:0000256" key="1">
    <source>
        <dbReference type="SAM" id="MobiDB-lite"/>
    </source>
</evidence>
<evidence type="ECO:0000256" key="2">
    <source>
        <dbReference type="SAM" id="Phobius"/>
    </source>
</evidence>
<keyword evidence="2" id="KW-0812">Transmembrane</keyword>
<feature type="compositionally biased region" description="Polar residues" evidence="1">
    <location>
        <begin position="365"/>
        <end position="375"/>
    </location>
</feature>